<protein>
    <submittedName>
        <fullName evidence="6">LysR family transcriptional regulator</fullName>
    </submittedName>
</protein>
<dbReference type="InterPro" id="IPR050389">
    <property type="entry name" value="LysR-type_TF"/>
</dbReference>
<dbReference type="EMBL" id="JAJHVV010000021">
    <property type="protein sequence ID" value="MCK6265818.1"/>
    <property type="molecule type" value="Genomic_DNA"/>
</dbReference>
<dbReference type="GO" id="GO:0003700">
    <property type="term" value="F:DNA-binding transcription factor activity"/>
    <property type="evidence" value="ECO:0007669"/>
    <property type="project" value="InterPro"/>
</dbReference>
<keyword evidence="7" id="KW-1185">Reference proteome</keyword>
<evidence type="ECO:0000259" key="5">
    <source>
        <dbReference type="PROSITE" id="PS50931"/>
    </source>
</evidence>
<proteinExistence type="inferred from homology"/>
<dbReference type="InterPro" id="IPR036390">
    <property type="entry name" value="WH_DNA-bd_sf"/>
</dbReference>
<dbReference type="Gene3D" id="3.40.190.10">
    <property type="entry name" value="Periplasmic binding protein-like II"/>
    <property type="match status" value="2"/>
</dbReference>
<sequence>MPKSNHFDFNLLRVFLSVYKTHSYSQSAEVLDLTPSAVSHAIKRLNAQLSETLFQRTNIGVEPTFVAHDFYKQIAIPYMDIEQSLSSYEKFDPYESKRTFRVLVPDIYMSAFVARLDKENDTNCQIICIAPPAEDEQIYDLLMSGEVDLALDYVLPSLAGINSEIIYEEEICCVARKNHPRVKLPLRFEDYMAESHVKLNLRRWNNRAADTLAKRALPQRKTHSEHNSLYSMIHTLASSDALGICPKRLAQDLQKTLPIDILPVPFEINNITVWLHWPKKISNNPANKWLRDIVRKAWVEG</sequence>
<dbReference type="SUPFAM" id="SSF53850">
    <property type="entry name" value="Periplasmic binding protein-like II"/>
    <property type="match status" value="1"/>
</dbReference>
<dbReference type="InterPro" id="IPR036388">
    <property type="entry name" value="WH-like_DNA-bd_sf"/>
</dbReference>
<dbReference type="Proteomes" id="UP001139559">
    <property type="component" value="Unassembled WGS sequence"/>
</dbReference>
<dbReference type="SUPFAM" id="SSF46785">
    <property type="entry name" value="Winged helix' DNA-binding domain"/>
    <property type="match status" value="1"/>
</dbReference>
<keyword evidence="4" id="KW-0804">Transcription</keyword>
<dbReference type="PANTHER" id="PTHR30118">
    <property type="entry name" value="HTH-TYPE TRANSCRIPTIONAL REGULATOR LEUO-RELATED"/>
    <property type="match status" value="1"/>
</dbReference>
<dbReference type="GO" id="GO:0003677">
    <property type="term" value="F:DNA binding"/>
    <property type="evidence" value="ECO:0007669"/>
    <property type="project" value="UniProtKB-KW"/>
</dbReference>
<evidence type="ECO:0000313" key="6">
    <source>
        <dbReference type="EMBL" id="MCK6265818.1"/>
    </source>
</evidence>
<dbReference type="InterPro" id="IPR000847">
    <property type="entry name" value="LysR_HTH_N"/>
</dbReference>
<dbReference type="InterPro" id="IPR005119">
    <property type="entry name" value="LysR_subst-bd"/>
</dbReference>
<accession>A0A9X1XPK0</accession>
<gene>
    <name evidence="6" type="ORF">KP803_21385</name>
</gene>
<evidence type="ECO:0000313" key="7">
    <source>
        <dbReference type="Proteomes" id="UP001139559"/>
    </source>
</evidence>
<comment type="similarity">
    <text evidence="1">Belongs to the LysR transcriptional regulatory family.</text>
</comment>
<comment type="caution">
    <text evidence="6">The sequence shown here is derived from an EMBL/GenBank/DDBJ whole genome shotgun (WGS) entry which is preliminary data.</text>
</comment>
<reference evidence="6" key="1">
    <citation type="submission" date="2021-11" db="EMBL/GenBank/DDBJ databases">
        <title>Vibrio ZSDE26 sp. nov. and Vibrio ZSDZ34 sp. nov., isolated from coastal seawater in Qingdao.</title>
        <authorList>
            <person name="Zhang P."/>
        </authorList>
    </citation>
    <scope>NUCLEOTIDE SEQUENCE</scope>
    <source>
        <strain evidence="6">ZSDE26</strain>
    </source>
</reference>
<dbReference type="PROSITE" id="PS50931">
    <property type="entry name" value="HTH_LYSR"/>
    <property type="match status" value="1"/>
</dbReference>
<dbReference type="Pfam" id="PF00126">
    <property type="entry name" value="HTH_1"/>
    <property type="match status" value="1"/>
</dbReference>
<dbReference type="Gene3D" id="1.10.10.10">
    <property type="entry name" value="Winged helix-like DNA-binding domain superfamily/Winged helix DNA-binding domain"/>
    <property type="match status" value="1"/>
</dbReference>
<dbReference type="PANTHER" id="PTHR30118:SF6">
    <property type="entry name" value="HTH-TYPE TRANSCRIPTIONAL REGULATOR LEUO"/>
    <property type="match status" value="1"/>
</dbReference>
<keyword evidence="2" id="KW-0805">Transcription regulation</keyword>
<feature type="domain" description="HTH lysR-type" evidence="5">
    <location>
        <begin position="7"/>
        <end position="64"/>
    </location>
</feature>
<keyword evidence="3" id="KW-0238">DNA-binding</keyword>
<evidence type="ECO:0000256" key="2">
    <source>
        <dbReference type="ARBA" id="ARBA00023015"/>
    </source>
</evidence>
<dbReference type="RefSeq" id="WP_248010882.1">
    <property type="nucleotide sequence ID" value="NZ_JAJHVV010000021.1"/>
</dbReference>
<evidence type="ECO:0000256" key="4">
    <source>
        <dbReference type="ARBA" id="ARBA00023163"/>
    </source>
</evidence>
<organism evidence="6 7">
    <name type="scientific">Vibrio amylolyticus</name>
    <dbReference type="NCBI Taxonomy" id="2847292"/>
    <lineage>
        <taxon>Bacteria</taxon>
        <taxon>Pseudomonadati</taxon>
        <taxon>Pseudomonadota</taxon>
        <taxon>Gammaproteobacteria</taxon>
        <taxon>Vibrionales</taxon>
        <taxon>Vibrionaceae</taxon>
        <taxon>Vibrio</taxon>
    </lineage>
</organism>
<dbReference type="AlphaFoldDB" id="A0A9X1XPK0"/>
<dbReference type="Pfam" id="PF03466">
    <property type="entry name" value="LysR_substrate"/>
    <property type="match status" value="1"/>
</dbReference>
<evidence type="ECO:0000256" key="1">
    <source>
        <dbReference type="ARBA" id="ARBA00009437"/>
    </source>
</evidence>
<evidence type="ECO:0000256" key="3">
    <source>
        <dbReference type="ARBA" id="ARBA00023125"/>
    </source>
</evidence>
<name>A0A9X1XPK0_9VIBR</name>